<dbReference type="EMBL" id="JAAAMV010000001">
    <property type="protein sequence ID" value="NBD22593.1"/>
    <property type="molecule type" value="Genomic_DNA"/>
</dbReference>
<name>A0ABW9XJ59_9BACL</name>
<evidence type="ECO:0000313" key="2">
    <source>
        <dbReference type="EMBL" id="NBD22593.1"/>
    </source>
</evidence>
<proteinExistence type="predicted"/>
<feature type="chain" id="PRO_5046717503" evidence="1">
    <location>
        <begin position="22"/>
        <end position="243"/>
    </location>
</feature>
<feature type="signal peptide" evidence="1">
    <location>
        <begin position="1"/>
        <end position="21"/>
    </location>
</feature>
<accession>A0ABW9XJ59</accession>
<reference evidence="2 3" key="1">
    <citation type="submission" date="2020-01" db="EMBL/GenBank/DDBJ databases">
        <title>Paenibacillus soybeanensis sp. nov. isolated from the nodules of soybean (Glycine max(L.) Merr).</title>
        <authorList>
            <person name="Wang H."/>
        </authorList>
    </citation>
    <scope>NUCLEOTIDE SEQUENCE [LARGE SCALE GENOMIC DNA]</scope>
    <source>
        <strain evidence="2 3">T1</strain>
    </source>
</reference>
<keyword evidence="3" id="KW-1185">Reference proteome</keyword>
<sequence>MKGFRNAAAALVLACMTALLSGCLYPKDQMGQFQKPPKDAILNVQTVVDQYQKDTGLLPIENSDENTPVYEKFKLDFAKLQRMNYLSSIPESAYEKGGSYYYLVIDEEKDPTVKLMNLVLYQKVNDLEAAVKAYSDAHGGKLPAGQQLYPSFAAIDFDALDAKEPELRSVFTGSVLTTMMDPSGHVYLDYGPDVMQQLSKLGEGSKPAADADLRSLLVDGSDFVPVKSTIYRLVNGDPQAVLK</sequence>
<dbReference type="RefSeq" id="WP_161740572.1">
    <property type="nucleotide sequence ID" value="NZ_JAAAMV010000001.1"/>
</dbReference>
<evidence type="ECO:0000256" key="1">
    <source>
        <dbReference type="SAM" id="SignalP"/>
    </source>
</evidence>
<comment type="caution">
    <text evidence="2">The sequence shown here is derived from an EMBL/GenBank/DDBJ whole genome shotgun (WGS) entry which is preliminary data.</text>
</comment>
<dbReference type="PROSITE" id="PS51257">
    <property type="entry name" value="PROKAR_LIPOPROTEIN"/>
    <property type="match status" value="1"/>
</dbReference>
<evidence type="ECO:0000313" key="3">
    <source>
        <dbReference type="Proteomes" id="UP000665561"/>
    </source>
</evidence>
<protein>
    <submittedName>
        <fullName evidence="2">Uncharacterized protein</fullName>
    </submittedName>
</protein>
<organism evidence="2 3">
    <name type="scientific">Paenibacillus glycinis</name>
    <dbReference type="NCBI Taxonomy" id="2697035"/>
    <lineage>
        <taxon>Bacteria</taxon>
        <taxon>Bacillati</taxon>
        <taxon>Bacillota</taxon>
        <taxon>Bacilli</taxon>
        <taxon>Bacillales</taxon>
        <taxon>Paenibacillaceae</taxon>
        <taxon>Paenibacillus</taxon>
    </lineage>
</organism>
<gene>
    <name evidence="2" type="ORF">GT019_01770</name>
</gene>
<dbReference type="Proteomes" id="UP000665561">
    <property type="component" value="Unassembled WGS sequence"/>
</dbReference>
<keyword evidence="1" id="KW-0732">Signal</keyword>